<dbReference type="Gene3D" id="3.40.109.10">
    <property type="entry name" value="NADH Oxidase"/>
    <property type="match status" value="1"/>
</dbReference>
<dbReference type="Pfam" id="PF00881">
    <property type="entry name" value="Nitroreductase"/>
    <property type="match status" value="2"/>
</dbReference>
<dbReference type="STRING" id="1703770.AMJ39_01915"/>
<gene>
    <name evidence="4" type="ORF">AMJ39_01915</name>
</gene>
<dbReference type="EMBL" id="LIZS01000007">
    <property type="protein sequence ID" value="KPJ54044.1"/>
    <property type="molecule type" value="Genomic_DNA"/>
</dbReference>
<dbReference type="PANTHER" id="PTHR43673:SF10">
    <property type="entry name" value="NADH DEHYDROGENASE_NAD(P)H NITROREDUCTASE XCC3605-RELATED"/>
    <property type="match status" value="1"/>
</dbReference>
<protein>
    <submittedName>
        <fullName evidence="4">Nitroreductase</fullName>
    </submittedName>
</protein>
<dbReference type="PATRIC" id="fig|1703770.3.peg.426"/>
<feature type="domain" description="Nitroreductase" evidence="3">
    <location>
        <begin position="65"/>
        <end position="147"/>
    </location>
</feature>
<comment type="similarity">
    <text evidence="1">Belongs to the nitroreductase family.</text>
</comment>
<reference evidence="4 5" key="1">
    <citation type="journal article" date="2015" name="Microbiome">
        <title>Genomic resolution of linkages in carbon, nitrogen, and sulfur cycling among widespread estuary sediment bacteria.</title>
        <authorList>
            <person name="Baker B.J."/>
            <person name="Lazar C.S."/>
            <person name="Teske A.P."/>
            <person name="Dick G.J."/>
        </authorList>
    </citation>
    <scope>NUCLEOTIDE SEQUENCE [LARGE SCALE GENOMIC DNA]</scope>
    <source>
        <strain evidence="4">DG_24</strain>
    </source>
</reference>
<dbReference type="Proteomes" id="UP000052008">
    <property type="component" value="Unassembled WGS sequence"/>
</dbReference>
<evidence type="ECO:0000259" key="3">
    <source>
        <dbReference type="Pfam" id="PF00881"/>
    </source>
</evidence>
<dbReference type="GO" id="GO:0016491">
    <property type="term" value="F:oxidoreductase activity"/>
    <property type="evidence" value="ECO:0007669"/>
    <property type="project" value="UniProtKB-KW"/>
</dbReference>
<dbReference type="PANTHER" id="PTHR43673">
    <property type="entry name" value="NAD(P)H NITROREDUCTASE YDGI-RELATED"/>
    <property type="match status" value="1"/>
</dbReference>
<name>A0A0S7WWS6_UNCT6</name>
<accession>A0A0S7WWS6</accession>
<sequence>MEFPELVRERCSIRAYKPDPVEEEKLAEVLEAARLAPTAGNEQPFQLIVITTAGREAELRRIYNREWFVQPPFVICACGIPEDCAASREPMMRCYIDVAIVMDHLILAATNAGLGTCWIGAFDPQAAREVLGLPRGVEPVAFTPLGYPADGRRPKTRKPLSELVRYERW</sequence>
<organism evidence="4 5">
    <name type="scientific">candidate division TA06 bacterium DG_24</name>
    <dbReference type="NCBI Taxonomy" id="1703770"/>
    <lineage>
        <taxon>Bacteria</taxon>
        <taxon>Bacteria division TA06</taxon>
    </lineage>
</organism>
<keyword evidence="2" id="KW-0560">Oxidoreductase</keyword>
<proteinExistence type="inferred from homology"/>
<dbReference type="SUPFAM" id="SSF55469">
    <property type="entry name" value="FMN-dependent nitroreductase-like"/>
    <property type="match status" value="1"/>
</dbReference>
<evidence type="ECO:0000313" key="4">
    <source>
        <dbReference type="EMBL" id="KPJ54044.1"/>
    </source>
</evidence>
<dbReference type="InterPro" id="IPR029479">
    <property type="entry name" value="Nitroreductase"/>
</dbReference>
<evidence type="ECO:0000313" key="5">
    <source>
        <dbReference type="Proteomes" id="UP000052008"/>
    </source>
</evidence>
<feature type="domain" description="Nitroreductase" evidence="3">
    <location>
        <begin position="7"/>
        <end position="62"/>
    </location>
</feature>
<evidence type="ECO:0000256" key="2">
    <source>
        <dbReference type="ARBA" id="ARBA00023002"/>
    </source>
</evidence>
<dbReference type="AlphaFoldDB" id="A0A0S7WWS6"/>
<evidence type="ECO:0000256" key="1">
    <source>
        <dbReference type="ARBA" id="ARBA00007118"/>
    </source>
</evidence>
<dbReference type="InterPro" id="IPR000415">
    <property type="entry name" value="Nitroreductase-like"/>
</dbReference>
<comment type="caution">
    <text evidence="4">The sequence shown here is derived from an EMBL/GenBank/DDBJ whole genome shotgun (WGS) entry which is preliminary data.</text>
</comment>